<evidence type="ECO:0000256" key="1">
    <source>
        <dbReference type="ARBA" id="ARBA00001947"/>
    </source>
</evidence>
<dbReference type="SUPFAM" id="SSF53187">
    <property type="entry name" value="Zn-dependent exopeptidases"/>
    <property type="match status" value="1"/>
</dbReference>
<dbReference type="PANTHER" id="PTHR28570:SF3">
    <property type="entry name" value="ASPARTYL AMINOPEPTIDASE"/>
    <property type="match status" value="1"/>
</dbReference>
<keyword evidence="8 9" id="KW-0482">Metalloprotease</keyword>
<keyword evidence="4 9" id="KW-0645">Protease</keyword>
<dbReference type="EMBL" id="PPTO01000003">
    <property type="protein sequence ID" value="RDB60368.1"/>
    <property type="molecule type" value="Genomic_DNA"/>
</dbReference>
<dbReference type="GO" id="GO:0008270">
    <property type="term" value="F:zinc ion binding"/>
    <property type="evidence" value="ECO:0007669"/>
    <property type="project" value="InterPro"/>
</dbReference>
<keyword evidence="6 9" id="KW-0378">Hydrolase</keyword>
<dbReference type="SUPFAM" id="SSF101821">
    <property type="entry name" value="Aminopeptidase/glucanase lid domain"/>
    <property type="match status" value="1"/>
</dbReference>
<dbReference type="GO" id="GO:0004177">
    <property type="term" value="F:aminopeptidase activity"/>
    <property type="evidence" value="ECO:0007669"/>
    <property type="project" value="UniProtKB-KW"/>
</dbReference>
<sequence>MSVEARKAALELSAFIEKCPSMFHTTAEISDRLKNVGFTFLPEGEAWSVERGGKYFTTRNGSTVVAFKVGEQLDNYHFQITAAHGDSPTFKLKAQSELEGPGEYMRLNTEVYGGAIDYTWFDKPLGLAGRVLVREGGRIESRLYDSARDVALIPSLAIHMDRSVNEKFSPNRQTDLMPLFSAGALTRGALDEYVASELGVSADQVISRDMFLVNRQKPQLWGAAEEFLSAPKLDDLACAFVSLEAFLAAENDRDVSVYCCFDNEEVGSNTKQGAMSTVLRDTLERMNAALGFSREDYHCAVAKSMLVSCDNAHALHPNRPEVADAENRPVLGGGMVVKEAANQKYCTDAFSRAAFLSVCEAAGVPVQTFANRSDMAGGSTLGNLSNTQVSMHGVDVGLPQLAMHSSYETCAACDVKLSIDALKAFFDAEIVINGSDSIELK</sequence>
<dbReference type="Gene3D" id="3.40.630.10">
    <property type="entry name" value="Zn peptidases"/>
    <property type="match status" value="1"/>
</dbReference>
<dbReference type="GO" id="GO:0008237">
    <property type="term" value="F:metallopeptidase activity"/>
    <property type="evidence" value="ECO:0007669"/>
    <property type="project" value="UniProtKB-KW"/>
</dbReference>
<keyword evidence="5 9" id="KW-0479">Metal-binding</keyword>
<comment type="similarity">
    <text evidence="2 9">Belongs to the peptidase M18 family.</text>
</comment>
<name>A0A369LQI6_9ACTN</name>
<keyword evidence="7 9" id="KW-0862">Zinc</keyword>
<evidence type="ECO:0000256" key="4">
    <source>
        <dbReference type="ARBA" id="ARBA00022670"/>
    </source>
</evidence>
<reference evidence="11 12" key="1">
    <citation type="journal article" date="2018" name="Elife">
        <title>Discovery and characterization of a prevalent human gut bacterial enzyme sufficient for the inactivation of a family of plant toxins.</title>
        <authorList>
            <person name="Koppel N."/>
            <person name="Bisanz J.E."/>
            <person name="Pandelia M.E."/>
            <person name="Turnbaugh P.J."/>
            <person name="Balskus E.P."/>
        </authorList>
    </citation>
    <scope>NUCLEOTIDE SEQUENCE [LARGE SCALE GENOMIC DNA]</scope>
    <source>
        <strain evidence="11 12">OB21 GAM31</strain>
    </source>
</reference>
<evidence type="ECO:0000256" key="7">
    <source>
        <dbReference type="ARBA" id="ARBA00022833"/>
    </source>
</evidence>
<evidence type="ECO:0000313" key="11">
    <source>
        <dbReference type="EMBL" id="RDB60368.1"/>
    </source>
</evidence>
<dbReference type="Gene3D" id="2.30.250.10">
    <property type="entry name" value="Aminopeptidase i, Domain 2"/>
    <property type="match status" value="1"/>
</dbReference>
<keyword evidence="3 9" id="KW-0031">Aminopeptidase</keyword>
<dbReference type="NCBIfam" id="NF002759">
    <property type="entry name" value="PRK02813.1"/>
    <property type="match status" value="1"/>
</dbReference>
<evidence type="ECO:0000256" key="5">
    <source>
        <dbReference type="ARBA" id="ARBA00022723"/>
    </source>
</evidence>
<comment type="caution">
    <text evidence="11">The sequence shown here is derived from an EMBL/GenBank/DDBJ whole genome shotgun (WGS) entry which is preliminary data.</text>
</comment>
<gene>
    <name evidence="11" type="ORF">C1881_02600</name>
</gene>
<proteinExistence type="inferred from homology"/>
<dbReference type="EC" id="3.4.11.-" evidence="10"/>
<dbReference type="CDD" id="cd05658">
    <property type="entry name" value="M18_DAP"/>
    <property type="match status" value="1"/>
</dbReference>
<evidence type="ECO:0000313" key="12">
    <source>
        <dbReference type="Proteomes" id="UP000253975"/>
    </source>
</evidence>
<dbReference type="PRINTS" id="PR00932">
    <property type="entry name" value="AMINO1PTASE"/>
</dbReference>
<comment type="cofactor">
    <cofactor evidence="1 10">
        <name>Zn(2+)</name>
        <dbReference type="ChEBI" id="CHEBI:29105"/>
    </cofactor>
</comment>
<organism evidence="11 12">
    <name type="scientific">Slackia isoflavoniconvertens</name>
    <dbReference type="NCBI Taxonomy" id="572010"/>
    <lineage>
        <taxon>Bacteria</taxon>
        <taxon>Bacillati</taxon>
        <taxon>Actinomycetota</taxon>
        <taxon>Coriobacteriia</taxon>
        <taxon>Eggerthellales</taxon>
        <taxon>Eggerthellaceae</taxon>
        <taxon>Slackia</taxon>
    </lineage>
</organism>
<dbReference type="AlphaFoldDB" id="A0A369LQI6"/>
<accession>A0A369LQI6</accession>
<dbReference type="GO" id="GO:0005737">
    <property type="term" value="C:cytoplasm"/>
    <property type="evidence" value="ECO:0007669"/>
    <property type="project" value="UniProtKB-ARBA"/>
</dbReference>
<dbReference type="GO" id="GO:0006508">
    <property type="term" value="P:proteolysis"/>
    <property type="evidence" value="ECO:0007669"/>
    <property type="project" value="UniProtKB-KW"/>
</dbReference>
<protein>
    <recommendedName>
        <fullName evidence="10">M18 family aminopeptidase</fullName>
        <ecNumber evidence="10">3.4.11.-</ecNumber>
    </recommendedName>
</protein>
<evidence type="ECO:0000256" key="9">
    <source>
        <dbReference type="RuleBase" id="RU004386"/>
    </source>
</evidence>
<dbReference type="InterPro" id="IPR001948">
    <property type="entry name" value="Peptidase_M18"/>
</dbReference>
<dbReference type="PANTHER" id="PTHR28570">
    <property type="entry name" value="ASPARTYL AMINOPEPTIDASE"/>
    <property type="match status" value="1"/>
</dbReference>
<evidence type="ECO:0000256" key="6">
    <source>
        <dbReference type="ARBA" id="ARBA00022801"/>
    </source>
</evidence>
<evidence type="ECO:0000256" key="2">
    <source>
        <dbReference type="ARBA" id="ARBA00008290"/>
    </source>
</evidence>
<evidence type="ECO:0000256" key="10">
    <source>
        <dbReference type="RuleBase" id="RU004387"/>
    </source>
</evidence>
<dbReference type="InterPro" id="IPR023358">
    <property type="entry name" value="Peptidase_M18_dom2"/>
</dbReference>
<evidence type="ECO:0000256" key="8">
    <source>
        <dbReference type="ARBA" id="ARBA00023049"/>
    </source>
</evidence>
<dbReference type="Proteomes" id="UP000253975">
    <property type="component" value="Unassembled WGS sequence"/>
</dbReference>
<dbReference type="Pfam" id="PF02127">
    <property type="entry name" value="Peptidase_M18"/>
    <property type="match status" value="1"/>
</dbReference>
<evidence type="ECO:0000256" key="3">
    <source>
        <dbReference type="ARBA" id="ARBA00022438"/>
    </source>
</evidence>